<dbReference type="Proteomes" id="UP000252519">
    <property type="component" value="Unassembled WGS sequence"/>
</dbReference>
<evidence type="ECO:0000313" key="2">
    <source>
        <dbReference type="EMBL" id="RCN40357.1"/>
    </source>
</evidence>
<accession>A0A368GC33</accession>
<organism evidence="2 3">
    <name type="scientific">Ancylostoma caninum</name>
    <name type="common">Dog hookworm</name>
    <dbReference type="NCBI Taxonomy" id="29170"/>
    <lineage>
        <taxon>Eukaryota</taxon>
        <taxon>Metazoa</taxon>
        <taxon>Ecdysozoa</taxon>
        <taxon>Nematoda</taxon>
        <taxon>Chromadorea</taxon>
        <taxon>Rhabditida</taxon>
        <taxon>Rhabditina</taxon>
        <taxon>Rhabditomorpha</taxon>
        <taxon>Strongyloidea</taxon>
        <taxon>Ancylostomatidae</taxon>
        <taxon>Ancylostomatinae</taxon>
        <taxon>Ancylostoma</taxon>
    </lineage>
</organism>
<keyword evidence="3" id="KW-1185">Reference proteome</keyword>
<sequence length="316" mass="35303">MLTVKGEGDSDCGIIFIGDTDPSSEFKQQNEPPPTKFIDVAGIKRRKRLRASRKRSFLCVAEERALASESISGASASTPSPVPKPVLSGPIKTSAPVPDIVQRPDVQFGVDLVASADRLTNESIQNIMAKNTFPTFDVMSMIREISRVPNKNSPLYRALCANVALAASGTEYGKGVSLNKVYRELATKFQGKLKCEADYFSFFTAFLEMVCMRAYDKPNWPFLTVRVKKRKNEKIEMDHETIIAFMKATHEAGGQPVDYRFEDNTQKLFITVLNNFRRRVKRVVLEEGVNMDELSMGSSSDEECSDMVEIKTESTN</sequence>
<evidence type="ECO:0000313" key="3">
    <source>
        <dbReference type="Proteomes" id="UP000252519"/>
    </source>
</evidence>
<proteinExistence type="predicted"/>
<dbReference type="OrthoDB" id="5841564at2759"/>
<dbReference type="AlphaFoldDB" id="A0A368GC33"/>
<comment type="caution">
    <text evidence="2">The sequence shown here is derived from an EMBL/GenBank/DDBJ whole genome shotgun (WGS) entry which is preliminary data.</text>
</comment>
<name>A0A368GC33_ANCCA</name>
<reference evidence="2 3" key="1">
    <citation type="submission" date="2014-10" db="EMBL/GenBank/DDBJ databases">
        <title>Draft genome of the hookworm Ancylostoma caninum.</title>
        <authorList>
            <person name="Mitreva M."/>
        </authorList>
    </citation>
    <scope>NUCLEOTIDE SEQUENCE [LARGE SCALE GENOMIC DNA]</scope>
    <source>
        <strain evidence="2 3">Baltimore</strain>
    </source>
</reference>
<evidence type="ECO:0000256" key="1">
    <source>
        <dbReference type="SAM" id="MobiDB-lite"/>
    </source>
</evidence>
<gene>
    <name evidence="2" type="ORF">ANCCAN_13706</name>
</gene>
<protein>
    <submittedName>
        <fullName evidence="2">Uncharacterized protein</fullName>
    </submittedName>
</protein>
<dbReference type="EMBL" id="JOJR01000289">
    <property type="protein sequence ID" value="RCN40357.1"/>
    <property type="molecule type" value="Genomic_DNA"/>
</dbReference>
<feature type="region of interest" description="Disordered" evidence="1">
    <location>
        <begin position="294"/>
        <end position="316"/>
    </location>
</feature>